<evidence type="ECO:0000256" key="3">
    <source>
        <dbReference type="ARBA" id="ARBA00006420"/>
    </source>
</evidence>
<dbReference type="GO" id="GO:0005739">
    <property type="term" value="C:mitochondrion"/>
    <property type="evidence" value="ECO:0007669"/>
    <property type="project" value="UniProtKB-SubCell"/>
</dbReference>
<evidence type="ECO:0000256" key="8">
    <source>
        <dbReference type="ARBA" id="ARBA00023014"/>
    </source>
</evidence>
<feature type="domain" description="Scaffold protein Nfu/NifU N-terminal" evidence="10">
    <location>
        <begin position="71"/>
        <end position="158"/>
    </location>
</feature>
<dbReference type="SMART" id="SM00932">
    <property type="entry name" value="Nfu_N"/>
    <property type="match status" value="1"/>
</dbReference>
<dbReference type="GO" id="GO:0051536">
    <property type="term" value="F:iron-sulfur cluster binding"/>
    <property type="evidence" value="ECO:0007669"/>
    <property type="project" value="UniProtKB-KW"/>
</dbReference>
<dbReference type="InterPro" id="IPR034904">
    <property type="entry name" value="FSCA_dom_sf"/>
</dbReference>
<protein>
    <recommendedName>
        <fullName evidence="4">NFU1 iron-sulfur cluster scaffold homolog, mitochondrial</fullName>
    </recommendedName>
</protein>
<dbReference type="Pfam" id="PF01106">
    <property type="entry name" value="NifU"/>
    <property type="match status" value="1"/>
</dbReference>
<evidence type="ECO:0000256" key="6">
    <source>
        <dbReference type="ARBA" id="ARBA00022946"/>
    </source>
</evidence>
<dbReference type="InterPro" id="IPR036498">
    <property type="entry name" value="Nfu/NifU_N_sf"/>
</dbReference>
<evidence type="ECO:0000256" key="1">
    <source>
        <dbReference type="ARBA" id="ARBA00002175"/>
    </source>
</evidence>
<keyword evidence="12" id="KW-1185">Reference proteome</keyword>
<comment type="function">
    <text evidence="1">Molecular scaffold for [Fe-S] cluster assembly of mitochondrial iron-sulfur proteins.</text>
</comment>
<evidence type="ECO:0000256" key="4">
    <source>
        <dbReference type="ARBA" id="ARBA00018782"/>
    </source>
</evidence>
<evidence type="ECO:0000313" key="12">
    <source>
        <dbReference type="Proteomes" id="UP001381693"/>
    </source>
</evidence>
<dbReference type="AlphaFoldDB" id="A0AAN8WIU0"/>
<dbReference type="SUPFAM" id="SSF110836">
    <property type="entry name" value="Hypothetical protein SAV1430"/>
    <property type="match status" value="1"/>
</dbReference>
<keyword evidence="9" id="KW-0496">Mitochondrion</keyword>
<evidence type="ECO:0000256" key="2">
    <source>
        <dbReference type="ARBA" id="ARBA00004173"/>
    </source>
</evidence>
<comment type="caution">
    <text evidence="11">The sequence shown here is derived from an EMBL/GenBank/DDBJ whole genome shotgun (WGS) entry which is preliminary data.</text>
</comment>
<dbReference type="Proteomes" id="UP001381693">
    <property type="component" value="Unassembled WGS sequence"/>
</dbReference>
<dbReference type="InterPro" id="IPR001075">
    <property type="entry name" value="NIF_FeS_clus_asmbl_NifU_C"/>
</dbReference>
<keyword evidence="5" id="KW-0479">Metal-binding</keyword>
<comment type="subcellular location">
    <subcellularLocation>
        <location evidence="2">Mitochondrion</location>
    </subcellularLocation>
</comment>
<accession>A0AAN8WIU0</accession>
<dbReference type="GO" id="GO:0005506">
    <property type="term" value="F:iron ion binding"/>
    <property type="evidence" value="ECO:0007669"/>
    <property type="project" value="InterPro"/>
</dbReference>
<dbReference type="SUPFAM" id="SSF117916">
    <property type="entry name" value="Fe-S cluster assembly (FSCA) domain-like"/>
    <property type="match status" value="1"/>
</dbReference>
<proteinExistence type="inferred from homology"/>
<evidence type="ECO:0000256" key="5">
    <source>
        <dbReference type="ARBA" id="ARBA00022723"/>
    </source>
</evidence>
<sequence length="282" mass="31207">MATAGAMSRNLLKKFVPPIGLFRGANKWSSTLHTWCVRSPIRRSTCLSYPPHQLLSPASVCGNSIVRSMFIKVQDTPNPNSLKFLPGVQVLESGTADFNSLSAAQKSPLAKLLFRIDGVRGVFLATDFITITKDEDGGEWRTIKPEAFAIIMDFFASGLPVINEGDRAESEHAGCEEDDDETVSMIKELLDTRIRPTVQEDGGDVLFRGFNDGIVYLKMMGSCTNCPSSVVTLKNGVQNMLQFYIPEVIEVIEVKDREDDLVEDEFKKFEEKLGSTDAAKNE</sequence>
<dbReference type="FunFam" id="3.30.300.130:FF:000001">
    <property type="entry name" value="NFU1 iron-sulfur cluster scaffold"/>
    <property type="match status" value="1"/>
</dbReference>
<dbReference type="FunFam" id="3.30.1370.70:FF:000002">
    <property type="entry name" value="NFU1 iron-sulfur cluster scaffold homolog, mitochondrial"/>
    <property type="match status" value="1"/>
</dbReference>
<dbReference type="Pfam" id="PF08712">
    <property type="entry name" value="Nfu_N"/>
    <property type="match status" value="1"/>
</dbReference>
<dbReference type="GO" id="GO:0016226">
    <property type="term" value="P:iron-sulfur cluster assembly"/>
    <property type="evidence" value="ECO:0007669"/>
    <property type="project" value="InterPro"/>
</dbReference>
<dbReference type="InterPro" id="IPR014824">
    <property type="entry name" value="Nfu/NifU_N"/>
</dbReference>
<name>A0AAN8WIU0_HALRR</name>
<evidence type="ECO:0000256" key="9">
    <source>
        <dbReference type="ARBA" id="ARBA00023128"/>
    </source>
</evidence>
<organism evidence="11 12">
    <name type="scientific">Halocaridina rubra</name>
    <name type="common">Hawaiian red shrimp</name>
    <dbReference type="NCBI Taxonomy" id="373956"/>
    <lineage>
        <taxon>Eukaryota</taxon>
        <taxon>Metazoa</taxon>
        <taxon>Ecdysozoa</taxon>
        <taxon>Arthropoda</taxon>
        <taxon>Crustacea</taxon>
        <taxon>Multicrustacea</taxon>
        <taxon>Malacostraca</taxon>
        <taxon>Eumalacostraca</taxon>
        <taxon>Eucarida</taxon>
        <taxon>Decapoda</taxon>
        <taxon>Pleocyemata</taxon>
        <taxon>Caridea</taxon>
        <taxon>Atyoidea</taxon>
        <taxon>Atyidae</taxon>
        <taxon>Halocaridina</taxon>
    </lineage>
</organism>
<dbReference type="EMBL" id="JAXCGZ010022644">
    <property type="protein sequence ID" value="KAK7028965.1"/>
    <property type="molecule type" value="Genomic_DNA"/>
</dbReference>
<evidence type="ECO:0000256" key="7">
    <source>
        <dbReference type="ARBA" id="ARBA00023004"/>
    </source>
</evidence>
<dbReference type="Gene3D" id="3.30.1370.70">
    <property type="entry name" value="Scaffold protein Nfu/NifU, N-terminal domain"/>
    <property type="match status" value="1"/>
</dbReference>
<dbReference type="Gene3D" id="3.30.300.130">
    <property type="entry name" value="Fe-S cluster assembly (FSCA)"/>
    <property type="match status" value="1"/>
</dbReference>
<evidence type="ECO:0000259" key="10">
    <source>
        <dbReference type="SMART" id="SM00932"/>
    </source>
</evidence>
<gene>
    <name evidence="11" type="primary">NFU1</name>
    <name evidence="11" type="ORF">SK128_015628</name>
</gene>
<evidence type="ECO:0000313" key="11">
    <source>
        <dbReference type="EMBL" id="KAK7028965.1"/>
    </source>
</evidence>
<keyword evidence="8" id="KW-0411">Iron-sulfur</keyword>
<reference evidence="11 12" key="1">
    <citation type="submission" date="2023-11" db="EMBL/GenBank/DDBJ databases">
        <title>Halocaridina rubra genome assembly.</title>
        <authorList>
            <person name="Smith C."/>
        </authorList>
    </citation>
    <scope>NUCLEOTIDE SEQUENCE [LARGE SCALE GENOMIC DNA]</scope>
    <source>
        <strain evidence="11">EP-1</strain>
        <tissue evidence="11">Whole</tissue>
    </source>
</reference>
<keyword evidence="6" id="KW-0809">Transit peptide</keyword>
<comment type="similarity">
    <text evidence="3">Belongs to the NifU family.</text>
</comment>
<dbReference type="PANTHER" id="PTHR11178">
    <property type="entry name" value="IRON-SULFUR CLUSTER SCAFFOLD PROTEIN NFU-RELATED"/>
    <property type="match status" value="1"/>
</dbReference>
<dbReference type="PANTHER" id="PTHR11178:SF1">
    <property type="entry name" value="NFU1 IRON-SULFUR CLUSTER SCAFFOLD HOMOLOG, MITOCHONDRIAL"/>
    <property type="match status" value="1"/>
</dbReference>
<keyword evidence="7" id="KW-0408">Iron</keyword>